<dbReference type="PROSITE" id="PS50110">
    <property type="entry name" value="RESPONSE_REGULATORY"/>
    <property type="match status" value="1"/>
</dbReference>
<gene>
    <name evidence="3" type="ORF">MNBD_GAMMA26-1838</name>
</gene>
<dbReference type="SMART" id="SM00448">
    <property type="entry name" value="REC"/>
    <property type="match status" value="1"/>
</dbReference>
<dbReference type="InterPro" id="IPR050595">
    <property type="entry name" value="Bact_response_regulator"/>
</dbReference>
<proteinExistence type="predicted"/>
<dbReference type="InterPro" id="IPR001789">
    <property type="entry name" value="Sig_transdc_resp-reg_receiver"/>
</dbReference>
<evidence type="ECO:0000256" key="1">
    <source>
        <dbReference type="ARBA" id="ARBA00022553"/>
    </source>
</evidence>
<accession>A0A3B1AY65</accession>
<evidence type="ECO:0000259" key="2">
    <source>
        <dbReference type="PROSITE" id="PS50110"/>
    </source>
</evidence>
<dbReference type="PANTHER" id="PTHR44591:SF3">
    <property type="entry name" value="RESPONSE REGULATORY DOMAIN-CONTAINING PROTEIN"/>
    <property type="match status" value="1"/>
</dbReference>
<sequence length="374" mass="41970">MPSIKLLIVEDDLTSQIMLKSMLAEYRLTIVGSGEAGIEAATADQPDLIILDINLPGINGYETCTRLRSMEQTCKTPVIFLSSYTDLEDRLQAYGVGGNDYISKPFDVAELLAKMKFHSKYIEKHQQASKDLTSSHNMILELQTSAAKVQSISRFIQATLFCHDIDSLFRHFFRTAREIGVGCVLQIHSNTGVETRAIDGNIAILEQEILDMSSTMRRIHSFGKDRAIFHWSHARLLIRKVGNMIDTIALFMDALEAGIKSIEGESRLLHRVHELESQNSLVRDRVDDLFTLMNTDIKNAILSLGMVSVLDANDEDSLHDLIGSFSKRIDTELQTLGDNNNTMQQLIEELRIPPPELQELMDISADEGDGIELF</sequence>
<dbReference type="AlphaFoldDB" id="A0A3B1AY65"/>
<organism evidence="3">
    <name type="scientific">hydrothermal vent metagenome</name>
    <dbReference type="NCBI Taxonomy" id="652676"/>
    <lineage>
        <taxon>unclassified sequences</taxon>
        <taxon>metagenomes</taxon>
        <taxon>ecological metagenomes</taxon>
    </lineage>
</organism>
<dbReference type="SUPFAM" id="SSF52172">
    <property type="entry name" value="CheY-like"/>
    <property type="match status" value="1"/>
</dbReference>
<evidence type="ECO:0000313" key="3">
    <source>
        <dbReference type="EMBL" id="VAX11016.1"/>
    </source>
</evidence>
<keyword evidence="1" id="KW-0597">Phosphoprotein</keyword>
<protein>
    <recommendedName>
        <fullName evidence="2">Response regulatory domain-containing protein</fullName>
    </recommendedName>
</protein>
<dbReference type="GO" id="GO:0000160">
    <property type="term" value="P:phosphorelay signal transduction system"/>
    <property type="evidence" value="ECO:0007669"/>
    <property type="project" value="InterPro"/>
</dbReference>
<name>A0A3B1AY65_9ZZZZ</name>
<dbReference type="EMBL" id="UOFX01000080">
    <property type="protein sequence ID" value="VAX11016.1"/>
    <property type="molecule type" value="Genomic_DNA"/>
</dbReference>
<dbReference type="InterPro" id="IPR011006">
    <property type="entry name" value="CheY-like_superfamily"/>
</dbReference>
<dbReference type="PANTHER" id="PTHR44591">
    <property type="entry name" value="STRESS RESPONSE REGULATOR PROTEIN 1"/>
    <property type="match status" value="1"/>
</dbReference>
<dbReference type="Gene3D" id="3.40.50.2300">
    <property type="match status" value="1"/>
</dbReference>
<dbReference type="Pfam" id="PF00072">
    <property type="entry name" value="Response_reg"/>
    <property type="match status" value="1"/>
</dbReference>
<reference evidence="3" key="1">
    <citation type="submission" date="2018-06" db="EMBL/GenBank/DDBJ databases">
        <authorList>
            <person name="Zhirakovskaya E."/>
        </authorList>
    </citation>
    <scope>NUCLEOTIDE SEQUENCE</scope>
</reference>
<feature type="domain" description="Response regulatory" evidence="2">
    <location>
        <begin position="5"/>
        <end position="119"/>
    </location>
</feature>